<dbReference type="EMBL" id="VDHJ01000004">
    <property type="protein sequence ID" value="TNL98767.1"/>
    <property type="molecule type" value="Genomic_DNA"/>
</dbReference>
<dbReference type="Proteomes" id="UP000312032">
    <property type="component" value="Unassembled WGS sequence"/>
</dbReference>
<keyword evidence="3" id="KW-1185">Reference proteome</keyword>
<reference evidence="2 3" key="1">
    <citation type="submission" date="2019-06" db="EMBL/GenBank/DDBJ databases">
        <authorList>
            <person name="Li J."/>
        </authorList>
    </citation>
    <scope>NUCLEOTIDE SEQUENCE [LARGE SCALE GENOMIC DNA]</scope>
    <source>
        <strain evidence="2 3">LMG 28165</strain>
    </source>
</reference>
<sequence length="530" mass="54963">MPTLTPVSVDNGTVSFEAVPGPAVLVVSDNGGVSEQIELLIPESATASLELCITGARVADEGTRAEIERLAADALKAVEAAKQAKVSQDAASQSAQAAGASKDEAQRQAQTATSQAQAAKASQDAAKASASQADQSKSAAAQSASQANDSKAQAAQSAQAASTSKNEAAASAEEAGTARQGAETARDLAKQYADSAQTGIKPDTVTRAMLKPELRGEIDGKAPASHTHSDLQAALDGKADKTAVQPTIDDVTASTYSATPGTLMKRTSTGAVSVASPTASVHAANKSYVDDAVSGKINSAEATQTANGGKIVKRWDTGQISVPLVPDSSGAATSKQYVDGELAKKVNSSDTSTAATGGTVVRRWNSGQISVPLIPDNADVATSKQYVDQAIAEGGGGAFAFLKYPYTTTSSTTSETVKWSMVRKQGAFSLSGDTQISIPKTGLWEINYSITFASFFDFTYETALQVGGKTIQFAQSHGFSSWQLSNNHVFHAQLNFGDWISIRNLYEKAAWVGFNSEKSVPSQLVLKFIG</sequence>
<evidence type="ECO:0000313" key="3">
    <source>
        <dbReference type="Proteomes" id="UP000312032"/>
    </source>
</evidence>
<protein>
    <submittedName>
        <fullName evidence="2">Uncharacterized protein</fullName>
    </submittedName>
</protein>
<dbReference type="AlphaFoldDB" id="A0A5C4U4Y2"/>
<comment type="caution">
    <text evidence="2">The sequence shown here is derived from an EMBL/GenBank/DDBJ whole genome shotgun (WGS) entry which is preliminary data.</text>
</comment>
<evidence type="ECO:0000313" key="2">
    <source>
        <dbReference type="EMBL" id="TNL98767.1"/>
    </source>
</evidence>
<feature type="compositionally biased region" description="Low complexity" evidence="1">
    <location>
        <begin position="108"/>
        <end position="178"/>
    </location>
</feature>
<gene>
    <name evidence="2" type="ORF">FHE74_03880</name>
</gene>
<feature type="region of interest" description="Disordered" evidence="1">
    <location>
        <begin position="95"/>
        <end position="188"/>
    </location>
</feature>
<accession>A0A5C4U4Y2</accession>
<dbReference type="RefSeq" id="WP_139465195.1">
    <property type="nucleotide sequence ID" value="NZ_VDHJ01000004.1"/>
</dbReference>
<proteinExistence type="predicted"/>
<organism evidence="2 3">
    <name type="scientific">Corynebacterium tapiri</name>
    <dbReference type="NCBI Taxonomy" id="1448266"/>
    <lineage>
        <taxon>Bacteria</taxon>
        <taxon>Bacillati</taxon>
        <taxon>Actinomycetota</taxon>
        <taxon>Actinomycetes</taxon>
        <taxon>Mycobacteriales</taxon>
        <taxon>Corynebacteriaceae</taxon>
        <taxon>Corynebacterium</taxon>
    </lineage>
</organism>
<evidence type="ECO:0000256" key="1">
    <source>
        <dbReference type="SAM" id="MobiDB-lite"/>
    </source>
</evidence>
<name>A0A5C4U4Y2_9CORY</name>